<gene>
    <name evidence="10" type="ORF">HZT40_15885</name>
</gene>
<evidence type="ECO:0000313" key="11">
    <source>
        <dbReference type="Proteomes" id="UP000510621"/>
    </source>
</evidence>
<dbReference type="SUPFAM" id="SSF51445">
    <property type="entry name" value="(Trans)glycosidases"/>
    <property type="match status" value="1"/>
</dbReference>
<dbReference type="EMBL" id="CP059265">
    <property type="protein sequence ID" value="QLQ32823.1"/>
    <property type="molecule type" value="Genomic_DNA"/>
</dbReference>
<dbReference type="InterPro" id="IPR017853">
    <property type="entry name" value="GH"/>
</dbReference>
<protein>
    <submittedName>
        <fullName evidence="10">Cellulase family glycosylhydrolase</fullName>
    </submittedName>
</protein>
<dbReference type="GO" id="GO:0005576">
    <property type="term" value="C:extracellular region"/>
    <property type="evidence" value="ECO:0007669"/>
    <property type="project" value="TreeGrafter"/>
</dbReference>
<feature type="region of interest" description="Disordered" evidence="7">
    <location>
        <begin position="727"/>
        <end position="747"/>
    </location>
</feature>
<feature type="chain" id="PRO_5029646816" evidence="8">
    <location>
        <begin position="23"/>
        <end position="747"/>
    </location>
</feature>
<dbReference type="Gene3D" id="2.60.120.260">
    <property type="entry name" value="Galactose-binding domain-like"/>
    <property type="match status" value="1"/>
</dbReference>
<dbReference type="Pfam" id="PF01345">
    <property type="entry name" value="DUF11"/>
    <property type="match status" value="1"/>
</dbReference>
<dbReference type="PROSITE" id="PS00659">
    <property type="entry name" value="GLYCOSYL_HYDROL_F5"/>
    <property type="match status" value="1"/>
</dbReference>
<dbReference type="InterPro" id="IPR050386">
    <property type="entry name" value="Glycosyl_hydrolase_5"/>
</dbReference>
<dbReference type="Pfam" id="PF05345">
    <property type="entry name" value="He_PIG"/>
    <property type="match status" value="1"/>
</dbReference>
<dbReference type="GO" id="GO:0008422">
    <property type="term" value="F:beta-glucosidase activity"/>
    <property type="evidence" value="ECO:0007669"/>
    <property type="project" value="TreeGrafter"/>
</dbReference>
<comment type="similarity">
    <text evidence="1">Belongs to the glycosyl hydrolase 5 (cellulase A) family.</text>
</comment>
<evidence type="ECO:0000256" key="3">
    <source>
        <dbReference type="ARBA" id="ARBA00023001"/>
    </source>
</evidence>
<keyword evidence="2" id="KW-0378">Hydrolase</keyword>
<dbReference type="GO" id="GO:0009986">
    <property type="term" value="C:cell surface"/>
    <property type="evidence" value="ECO:0007669"/>
    <property type="project" value="TreeGrafter"/>
</dbReference>
<dbReference type="Proteomes" id="UP000510621">
    <property type="component" value="Chromosome"/>
</dbReference>
<keyword evidence="6" id="KW-0624">Polysaccharide degradation</keyword>
<dbReference type="GO" id="GO:0016020">
    <property type="term" value="C:membrane"/>
    <property type="evidence" value="ECO:0007669"/>
    <property type="project" value="InterPro"/>
</dbReference>
<evidence type="ECO:0000256" key="2">
    <source>
        <dbReference type="ARBA" id="ARBA00022801"/>
    </source>
</evidence>
<dbReference type="InterPro" id="IPR008979">
    <property type="entry name" value="Galactose-bd-like_sf"/>
</dbReference>
<dbReference type="PANTHER" id="PTHR31297:SF41">
    <property type="entry name" value="ENDOGLUCANASE, PUTATIVE (AFU_ORTHOLOGUE AFUA_5G01830)-RELATED"/>
    <property type="match status" value="1"/>
</dbReference>
<dbReference type="InterPro" id="IPR013783">
    <property type="entry name" value="Ig-like_fold"/>
</dbReference>
<dbReference type="KEGG" id="this:HZT40_15885"/>
<evidence type="ECO:0000256" key="7">
    <source>
        <dbReference type="SAM" id="MobiDB-lite"/>
    </source>
</evidence>
<dbReference type="SUPFAM" id="SSF49313">
    <property type="entry name" value="Cadherin-like"/>
    <property type="match status" value="1"/>
</dbReference>
<sequence length="747" mass="81161">MKINVLGLATIPLALLVHSAVAGNLLNDSGFEGGVLPWSSTKSILTLDPAAAYTGQAGMKVDSAYAWCPYGALYTLDTSQLQNGVMYEFGARIRLANSADTSANHWFGLIKNGADPIWLDGEQSAYDGAAYPDEWTHLYGIYKANFAATDSLKVCISGAANKPFYVDDAFVKPLTSAEVGYQPPATLDSANLVHADGNRLVVGSSSTPFVMKGINVYQYDPGYGNQHALENFKYKNADVASYQEIRDLGFNTVRLNLSYSLFEDDATPGVYKEEGWAVIDRHIQWAQQSGIRLILDMHVPPGGYQSFDYKGFGSRPDLQKRLEDLWVAIAQRYQNETTIVAYDLINEPYVNNWFAYAQTVINKIRAVDSNHTMILEESFHPKDIGMYKLADDNILYDIHYYDPWDWAGSHTNNTPYTGTEASIRQSLRDLLPESFYDSSTDSFNVPINIGEYGVVFEKYELAGVNGEQWLRDVNAAFDHYGFSRQLFHYNESNFGIYRSWNSYPNGHLATTVALKTALPGINGTATPPPPPPLPVSLPTITTTSLSDGQVGQSYSVQLSVSEGTAPYTWSVSSGSLPGGLNMDSSGTISGTPTTAGTFNFTLMVSDSAGASDTQPISMSIAAAPVLTGDADMALTRFRATKTTVNKGSAAEFNFVLLNNGNDVARNARFVLPMPPDTTWVSGTAECTPSATEVVCSFGDLSKGTSRNRYIYLRPTVAGSLTVTGQALSDTGDSNPGNNSVSISLTVQ</sequence>
<dbReference type="AlphaFoldDB" id="A0A7L6AUT6"/>
<dbReference type="InterPro" id="IPR000601">
    <property type="entry name" value="PKD_dom"/>
</dbReference>
<evidence type="ECO:0000256" key="4">
    <source>
        <dbReference type="ARBA" id="ARBA00023277"/>
    </source>
</evidence>
<keyword evidence="8" id="KW-0732">Signal</keyword>
<keyword evidence="5" id="KW-0326">Glycosidase</keyword>
<dbReference type="PANTHER" id="PTHR31297">
    <property type="entry name" value="GLUCAN ENDO-1,6-BETA-GLUCOSIDASE B"/>
    <property type="match status" value="1"/>
</dbReference>
<evidence type="ECO:0000256" key="8">
    <source>
        <dbReference type="SAM" id="SignalP"/>
    </source>
</evidence>
<dbReference type="GO" id="GO:0005509">
    <property type="term" value="F:calcium ion binding"/>
    <property type="evidence" value="ECO:0007669"/>
    <property type="project" value="InterPro"/>
</dbReference>
<proteinExistence type="inferred from homology"/>
<name>A0A7L6AUT6_9GAMM</name>
<accession>A0A7L6AUT6</accession>
<dbReference type="Gene3D" id="3.20.20.80">
    <property type="entry name" value="Glycosidases"/>
    <property type="match status" value="1"/>
</dbReference>
<feature type="signal peptide" evidence="8">
    <location>
        <begin position="1"/>
        <end position="22"/>
    </location>
</feature>
<dbReference type="InterPro" id="IPR015919">
    <property type="entry name" value="Cadherin-like_sf"/>
</dbReference>
<dbReference type="InterPro" id="IPR018087">
    <property type="entry name" value="Glyco_hydro_5_CS"/>
</dbReference>
<organism evidence="10 11">
    <name type="scientific">Candidatus Thiothrix singaporensis</name>
    <dbReference type="NCBI Taxonomy" id="2799669"/>
    <lineage>
        <taxon>Bacteria</taxon>
        <taxon>Pseudomonadati</taxon>
        <taxon>Pseudomonadota</taxon>
        <taxon>Gammaproteobacteria</taxon>
        <taxon>Thiotrichales</taxon>
        <taxon>Thiotrichaceae</taxon>
        <taxon>Thiothrix</taxon>
    </lineage>
</organism>
<keyword evidence="3" id="KW-0136">Cellulose degradation</keyword>
<dbReference type="Pfam" id="PF00150">
    <property type="entry name" value="Cellulase"/>
    <property type="match status" value="1"/>
</dbReference>
<evidence type="ECO:0000256" key="1">
    <source>
        <dbReference type="ARBA" id="ARBA00005641"/>
    </source>
</evidence>
<dbReference type="InterPro" id="IPR001434">
    <property type="entry name" value="OmcB-like_DUF11"/>
</dbReference>
<evidence type="ECO:0000313" key="10">
    <source>
        <dbReference type="EMBL" id="QLQ32823.1"/>
    </source>
</evidence>
<dbReference type="CDD" id="cd00146">
    <property type="entry name" value="PKD"/>
    <property type="match status" value="1"/>
</dbReference>
<dbReference type="SUPFAM" id="SSF49785">
    <property type="entry name" value="Galactose-binding domain-like"/>
    <property type="match status" value="1"/>
</dbReference>
<dbReference type="InterPro" id="IPR001547">
    <property type="entry name" value="Glyco_hydro_5"/>
</dbReference>
<dbReference type="GO" id="GO:0030245">
    <property type="term" value="P:cellulose catabolic process"/>
    <property type="evidence" value="ECO:0007669"/>
    <property type="project" value="UniProtKB-KW"/>
</dbReference>
<keyword evidence="4" id="KW-0119">Carbohydrate metabolism</keyword>
<evidence type="ECO:0000256" key="5">
    <source>
        <dbReference type="ARBA" id="ARBA00023295"/>
    </source>
</evidence>
<evidence type="ECO:0000259" key="9">
    <source>
        <dbReference type="PROSITE" id="PS50093"/>
    </source>
</evidence>
<feature type="domain" description="PKD" evidence="9">
    <location>
        <begin position="537"/>
        <end position="625"/>
    </location>
</feature>
<dbReference type="PROSITE" id="PS50093">
    <property type="entry name" value="PKD"/>
    <property type="match status" value="1"/>
</dbReference>
<keyword evidence="11" id="KW-1185">Reference proteome</keyword>
<dbReference type="Gene3D" id="2.60.40.10">
    <property type="entry name" value="Immunoglobulins"/>
    <property type="match status" value="2"/>
</dbReference>
<reference evidence="10" key="1">
    <citation type="submission" date="2020-06" db="EMBL/GenBank/DDBJ databases">
        <title>Analysis procedures for assessing recovery of high quality, complete, closed genomes from Nanopore long read metagenome sequencing.</title>
        <authorList>
            <person name="Bessarab I."/>
            <person name="Arumugam K."/>
            <person name="Haryono M."/>
            <person name="Liu X."/>
            <person name="Roy S."/>
            <person name="Zuniga-Montanez R.E."/>
            <person name="Qiu G."/>
            <person name="Drautz-Moses D.I."/>
            <person name="Law Y.Y."/>
            <person name="Wuertz S."/>
            <person name="Lauro F.M."/>
            <person name="Huson D.H."/>
            <person name="Williams R.B."/>
        </authorList>
    </citation>
    <scope>NUCLEOTIDE SEQUENCE [LARGE SCALE GENOMIC DNA]</scope>
    <source>
        <strain evidence="10">SSD2</strain>
    </source>
</reference>
<evidence type="ECO:0000256" key="6">
    <source>
        <dbReference type="ARBA" id="ARBA00023326"/>
    </source>
</evidence>